<evidence type="ECO:0000313" key="3">
    <source>
        <dbReference type="Proteomes" id="UP000199691"/>
    </source>
</evidence>
<organism evidence="2 3">
    <name type="scientific">Lentzea jiangxiensis</name>
    <dbReference type="NCBI Taxonomy" id="641025"/>
    <lineage>
        <taxon>Bacteria</taxon>
        <taxon>Bacillati</taxon>
        <taxon>Actinomycetota</taxon>
        <taxon>Actinomycetes</taxon>
        <taxon>Pseudonocardiales</taxon>
        <taxon>Pseudonocardiaceae</taxon>
        <taxon>Lentzea</taxon>
    </lineage>
</organism>
<dbReference type="STRING" id="641025.SAMN05421507_12576"/>
<dbReference type="Proteomes" id="UP000199691">
    <property type="component" value="Unassembled WGS sequence"/>
</dbReference>
<dbReference type="EMBL" id="FNIX01000025">
    <property type="protein sequence ID" value="SDP95566.1"/>
    <property type="molecule type" value="Genomic_DNA"/>
</dbReference>
<reference evidence="3" key="1">
    <citation type="submission" date="2016-10" db="EMBL/GenBank/DDBJ databases">
        <authorList>
            <person name="Varghese N."/>
            <person name="Submissions S."/>
        </authorList>
    </citation>
    <scope>NUCLEOTIDE SEQUENCE [LARGE SCALE GENOMIC DNA]</scope>
    <source>
        <strain evidence="3">CGMCC 4.6609</strain>
    </source>
</reference>
<keyword evidence="3" id="KW-1185">Reference proteome</keyword>
<evidence type="ECO:0000256" key="1">
    <source>
        <dbReference type="SAM" id="MobiDB-lite"/>
    </source>
</evidence>
<evidence type="ECO:0000313" key="2">
    <source>
        <dbReference type="EMBL" id="SDP95566.1"/>
    </source>
</evidence>
<accession>A0A1H0WZB1</accession>
<gene>
    <name evidence="2" type="ORF">SAMN05421507_12576</name>
</gene>
<protein>
    <submittedName>
        <fullName evidence="2">Uncharacterized protein</fullName>
    </submittedName>
</protein>
<proteinExistence type="predicted"/>
<feature type="region of interest" description="Disordered" evidence="1">
    <location>
        <begin position="42"/>
        <end position="64"/>
    </location>
</feature>
<dbReference type="AlphaFoldDB" id="A0A1H0WZB1"/>
<feature type="compositionally biased region" description="Polar residues" evidence="1">
    <location>
        <begin position="42"/>
        <end position="53"/>
    </location>
</feature>
<sequence length="243" mass="27140">MRLGDLHLQVRAQQPTPKEPRLADSSRRLRATATLAPTSWCCNDRLNSSNTPPDRSAPHRRSRHPVVVGADRVVLRQRRRRVVLHHLKTEIGTTVRDTRDDARREVSPTAATTTMTVYTRHSATGLRMKSVSAIVNVSPSWHEIRCPVFIFTWSSDVHPERQGTITDRDRVAGGRDQMIVHRQTSRRFRIGVLARCSRRIFTMMSPIGSAPSLARVHVADECMDGLSGGTRGVPTTDGPEGTT</sequence>
<name>A0A1H0WZB1_9PSEU</name>